<dbReference type="Proteomes" id="UP000290921">
    <property type="component" value="Unassembled WGS sequence"/>
</dbReference>
<gene>
    <name evidence="1" type="ORF">DP130_08815</name>
</gene>
<evidence type="ECO:0000313" key="2">
    <source>
        <dbReference type="Proteomes" id="UP000290921"/>
    </source>
</evidence>
<name>A0A4Q0VDA9_CLOTA</name>
<evidence type="ECO:0000313" key="1">
    <source>
        <dbReference type="EMBL" id="RXI48182.1"/>
    </source>
</evidence>
<proteinExistence type="predicted"/>
<reference evidence="1 2" key="1">
    <citation type="submission" date="2018-06" db="EMBL/GenBank/DDBJ databases">
        <title>Genome conservation of Clostridium tetani.</title>
        <authorList>
            <person name="Bruggemann H."/>
            <person name="Popoff M.R."/>
        </authorList>
    </citation>
    <scope>NUCLEOTIDE SEQUENCE [LARGE SCALE GENOMIC DNA]</scope>
    <source>
        <strain evidence="1 2">2017.061</strain>
    </source>
</reference>
<sequence length="157" mass="18420">MKKNLFSSKINVREWESNFIDDKKLNQIKNDVDLLLEIKKCKICKQNKIIYYFKVDLDKDEYSDICIECNLEHKGKICRKCGGSKEITEFYTISDRGYTDICKKCVQEIVKNNKHTKVCLGCKKELPAIPKYFKIAGHCSGYLQNKCRVCRGLRYLK</sequence>
<comment type="caution">
    <text evidence="1">The sequence shown here is derived from an EMBL/GenBank/DDBJ whole genome shotgun (WGS) entry which is preliminary data.</text>
</comment>
<protein>
    <submittedName>
        <fullName evidence="1">Uncharacterized protein</fullName>
    </submittedName>
</protein>
<dbReference type="RefSeq" id="WP_129030509.1">
    <property type="nucleotide sequence ID" value="NZ_QMAP01000007.1"/>
</dbReference>
<dbReference type="AlphaFoldDB" id="A0A4Q0VDA9"/>
<dbReference type="EMBL" id="QMAP01000007">
    <property type="protein sequence ID" value="RXI48182.1"/>
    <property type="molecule type" value="Genomic_DNA"/>
</dbReference>
<organism evidence="1 2">
    <name type="scientific">Clostridium tetani</name>
    <dbReference type="NCBI Taxonomy" id="1513"/>
    <lineage>
        <taxon>Bacteria</taxon>
        <taxon>Bacillati</taxon>
        <taxon>Bacillota</taxon>
        <taxon>Clostridia</taxon>
        <taxon>Eubacteriales</taxon>
        <taxon>Clostridiaceae</taxon>
        <taxon>Clostridium</taxon>
    </lineage>
</organism>
<accession>A0A4Q0VDA9</accession>